<keyword evidence="8" id="KW-0560">Oxidoreductase</keyword>
<gene>
    <name evidence="8" type="primary">ctaE_1</name>
    <name evidence="8" type="ORF">Pla133_13430</name>
</gene>
<dbReference type="KEGG" id="pbap:Pla133_13430"/>
<dbReference type="InterPro" id="IPR024791">
    <property type="entry name" value="Cyt_c/ubiquinol_Oxase_su3"/>
</dbReference>
<keyword evidence="9" id="KW-1185">Reference proteome</keyword>
<keyword evidence="3 6" id="KW-0812">Transmembrane</keyword>
<accession>A0A518BH38</accession>
<dbReference type="PROSITE" id="PS50253">
    <property type="entry name" value="COX3"/>
    <property type="match status" value="1"/>
</dbReference>
<dbReference type="GO" id="GO:0016020">
    <property type="term" value="C:membrane"/>
    <property type="evidence" value="ECO:0007669"/>
    <property type="project" value="UniProtKB-SubCell"/>
</dbReference>
<organism evidence="8 9">
    <name type="scientific">Engelhardtia mirabilis</name>
    <dbReference type="NCBI Taxonomy" id="2528011"/>
    <lineage>
        <taxon>Bacteria</taxon>
        <taxon>Pseudomonadati</taxon>
        <taxon>Planctomycetota</taxon>
        <taxon>Planctomycetia</taxon>
        <taxon>Planctomycetia incertae sedis</taxon>
        <taxon>Engelhardtia</taxon>
    </lineage>
</organism>
<dbReference type="SUPFAM" id="SSF81452">
    <property type="entry name" value="Cytochrome c oxidase subunit III-like"/>
    <property type="match status" value="2"/>
</dbReference>
<dbReference type="Proteomes" id="UP000316921">
    <property type="component" value="Chromosome"/>
</dbReference>
<evidence type="ECO:0000256" key="6">
    <source>
        <dbReference type="SAM" id="Phobius"/>
    </source>
</evidence>
<dbReference type="EMBL" id="CP036287">
    <property type="protein sequence ID" value="QDU66276.1"/>
    <property type="molecule type" value="Genomic_DNA"/>
</dbReference>
<evidence type="ECO:0000256" key="1">
    <source>
        <dbReference type="ARBA" id="ARBA00004141"/>
    </source>
</evidence>
<proteinExistence type="inferred from homology"/>
<dbReference type="AlphaFoldDB" id="A0A518BH38"/>
<evidence type="ECO:0000313" key="9">
    <source>
        <dbReference type="Proteomes" id="UP000316921"/>
    </source>
</evidence>
<evidence type="ECO:0000256" key="3">
    <source>
        <dbReference type="ARBA" id="ARBA00022692"/>
    </source>
</evidence>
<evidence type="ECO:0000259" key="7">
    <source>
        <dbReference type="PROSITE" id="PS50253"/>
    </source>
</evidence>
<dbReference type="InterPro" id="IPR013833">
    <property type="entry name" value="Cyt_c_oxidase_su3_a-hlx"/>
</dbReference>
<reference evidence="8 9" key="1">
    <citation type="submission" date="2019-02" db="EMBL/GenBank/DDBJ databases">
        <title>Deep-cultivation of Planctomycetes and their phenomic and genomic characterization uncovers novel biology.</title>
        <authorList>
            <person name="Wiegand S."/>
            <person name="Jogler M."/>
            <person name="Boedeker C."/>
            <person name="Pinto D."/>
            <person name="Vollmers J."/>
            <person name="Rivas-Marin E."/>
            <person name="Kohn T."/>
            <person name="Peeters S.H."/>
            <person name="Heuer A."/>
            <person name="Rast P."/>
            <person name="Oberbeckmann S."/>
            <person name="Bunk B."/>
            <person name="Jeske O."/>
            <person name="Meyerdierks A."/>
            <person name="Storesund J.E."/>
            <person name="Kallscheuer N."/>
            <person name="Luecker S."/>
            <person name="Lage O.M."/>
            <person name="Pohl T."/>
            <person name="Merkel B.J."/>
            <person name="Hornburger P."/>
            <person name="Mueller R.-W."/>
            <person name="Bruemmer F."/>
            <person name="Labrenz M."/>
            <person name="Spormann A.M."/>
            <person name="Op den Camp H."/>
            <person name="Overmann J."/>
            <person name="Amann R."/>
            <person name="Jetten M.S.M."/>
            <person name="Mascher T."/>
            <person name="Medema M.H."/>
            <person name="Devos D.P."/>
            <person name="Kaster A.-K."/>
            <person name="Ovreas L."/>
            <person name="Rohde M."/>
            <person name="Galperin M.Y."/>
            <person name="Jogler C."/>
        </authorList>
    </citation>
    <scope>NUCLEOTIDE SEQUENCE [LARGE SCALE GENOMIC DNA]</scope>
    <source>
        <strain evidence="8 9">Pla133</strain>
    </source>
</reference>
<name>A0A518BH38_9BACT</name>
<protein>
    <submittedName>
        <fullName evidence="8">Cytochrome c oxidase subunit 3</fullName>
        <ecNumber evidence="8">1.9.3.1</ecNumber>
    </submittedName>
</protein>
<feature type="transmembrane region" description="Helical" evidence="6">
    <location>
        <begin position="41"/>
        <end position="64"/>
    </location>
</feature>
<dbReference type="PANTHER" id="PTHR11403:SF6">
    <property type="entry name" value="NITRIC OXIDE REDUCTASE SUBUNIT E"/>
    <property type="match status" value="1"/>
</dbReference>
<feature type="transmembrane region" description="Helical" evidence="6">
    <location>
        <begin position="76"/>
        <end position="101"/>
    </location>
</feature>
<dbReference type="RefSeq" id="WP_419192192.1">
    <property type="nucleotide sequence ID" value="NZ_CP036287.1"/>
</dbReference>
<dbReference type="PANTHER" id="PTHR11403">
    <property type="entry name" value="CYTOCHROME C OXIDASE SUBUNIT III"/>
    <property type="match status" value="1"/>
</dbReference>
<dbReference type="GO" id="GO:0019646">
    <property type="term" value="P:aerobic electron transport chain"/>
    <property type="evidence" value="ECO:0007669"/>
    <property type="project" value="InterPro"/>
</dbReference>
<dbReference type="GO" id="GO:0004129">
    <property type="term" value="F:cytochrome-c oxidase activity"/>
    <property type="evidence" value="ECO:0007669"/>
    <property type="project" value="InterPro"/>
</dbReference>
<feature type="domain" description="Heme-copper oxidase subunit III family profile" evidence="7">
    <location>
        <begin position="40"/>
        <end position="377"/>
    </location>
</feature>
<evidence type="ECO:0000313" key="8">
    <source>
        <dbReference type="EMBL" id="QDU66276.1"/>
    </source>
</evidence>
<dbReference type="InterPro" id="IPR000298">
    <property type="entry name" value="Cyt_c_oxidase-like_su3"/>
</dbReference>
<keyword evidence="5 6" id="KW-0472">Membrane</keyword>
<evidence type="ECO:0000256" key="5">
    <source>
        <dbReference type="ARBA" id="ARBA00023136"/>
    </source>
</evidence>
<comment type="similarity">
    <text evidence="2">Belongs to the cytochrome c oxidase subunit 3 family.</text>
</comment>
<evidence type="ECO:0000256" key="2">
    <source>
        <dbReference type="ARBA" id="ARBA00010581"/>
    </source>
</evidence>
<dbReference type="Pfam" id="PF00510">
    <property type="entry name" value="COX3"/>
    <property type="match status" value="1"/>
</dbReference>
<sequence>MSSTQAPPAAAHVAHDDHHDHPAHLAHHFDDEEQQFDAGKLGIWLFLVTEILFFSGLFCAYSIWRHEHPEVFLYSHYYLSTFWGALNTCVLLISSLTAAWAVRTAQLGDNRKTALLLGLTILCAFGFLGIKSIEYGGKFAHGTGPGKFFNPHPEHMIVTAENYTVLVGHAGHMAEGRLAEMQAEHPEEFDALFHESREHVLEEALAAKAASMSTEKDPVTVADLSDAVRAEVEGAIDADHAAHGHGFEAHAAPEAHVPGAHGHEGDVHAADAHESSAEVEHSRIEKAMLHHESEVVLSEYEERPASVRTFFSIYFAMTGLHGIHVVAGIIAIGWVMRRAMRGEFNPGYFGAVDYVALYWHLVDLIWIYLFPLLYLIH</sequence>
<feature type="transmembrane region" description="Helical" evidence="6">
    <location>
        <begin position="313"/>
        <end position="336"/>
    </location>
</feature>
<dbReference type="Gene3D" id="1.20.120.80">
    <property type="entry name" value="Cytochrome c oxidase, subunit III, four-helix bundle"/>
    <property type="match status" value="2"/>
</dbReference>
<evidence type="ECO:0000256" key="4">
    <source>
        <dbReference type="ARBA" id="ARBA00022989"/>
    </source>
</evidence>
<feature type="transmembrane region" description="Helical" evidence="6">
    <location>
        <begin position="356"/>
        <end position="376"/>
    </location>
</feature>
<dbReference type="InterPro" id="IPR035973">
    <property type="entry name" value="Cyt_c_oxidase_su3-like_sf"/>
</dbReference>
<comment type="subcellular location">
    <subcellularLocation>
        <location evidence="1">Membrane</location>
        <topology evidence="1">Multi-pass membrane protein</topology>
    </subcellularLocation>
</comment>
<keyword evidence="4 6" id="KW-1133">Transmembrane helix</keyword>
<dbReference type="EC" id="1.9.3.1" evidence="8"/>
<feature type="transmembrane region" description="Helical" evidence="6">
    <location>
        <begin position="113"/>
        <end position="130"/>
    </location>
</feature>
<dbReference type="GO" id="GO:0016491">
    <property type="term" value="F:oxidoreductase activity"/>
    <property type="evidence" value="ECO:0007669"/>
    <property type="project" value="UniProtKB-KW"/>
</dbReference>